<dbReference type="Proteomes" id="UP000028702">
    <property type="component" value="Unassembled WGS sequence"/>
</dbReference>
<evidence type="ECO:0000256" key="3">
    <source>
        <dbReference type="ARBA" id="ARBA00023163"/>
    </source>
</evidence>
<evidence type="ECO:0000313" key="6">
    <source>
        <dbReference type="Proteomes" id="UP000028702"/>
    </source>
</evidence>
<dbReference type="SUPFAM" id="SSF46785">
    <property type="entry name" value="Winged helix' DNA-binding domain"/>
    <property type="match status" value="1"/>
</dbReference>
<evidence type="ECO:0000313" key="5">
    <source>
        <dbReference type="EMBL" id="GAK44572.1"/>
    </source>
</evidence>
<organism evidence="5 6">
    <name type="scientific">Tepidicaulis marinus</name>
    <dbReference type="NCBI Taxonomy" id="1333998"/>
    <lineage>
        <taxon>Bacteria</taxon>
        <taxon>Pseudomonadati</taxon>
        <taxon>Pseudomonadota</taxon>
        <taxon>Alphaproteobacteria</taxon>
        <taxon>Hyphomicrobiales</taxon>
        <taxon>Parvibaculaceae</taxon>
        <taxon>Tepidicaulis</taxon>
    </lineage>
</organism>
<keyword evidence="6" id="KW-1185">Reference proteome</keyword>
<dbReference type="PANTHER" id="PTHR33204:SF37">
    <property type="entry name" value="HTH-TYPE TRANSCRIPTIONAL REGULATOR YODB"/>
    <property type="match status" value="1"/>
</dbReference>
<dbReference type="RefSeq" id="WP_158597141.1">
    <property type="nucleotide sequence ID" value="NZ_BBIO01000004.1"/>
</dbReference>
<accession>A0A081B954</accession>
<feature type="domain" description="HTH hxlR-type" evidence="4">
    <location>
        <begin position="24"/>
        <end position="122"/>
    </location>
</feature>
<name>A0A081B954_9HYPH</name>
<evidence type="ECO:0000259" key="4">
    <source>
        <dbReference type="PROSITE" id="PS51118"/>
    </source>
</evidence>
<dbReference type="AlphaFoldDB" id="A0A081B954"/>
<dbReference type="PROSITE" id="PS51118">
    <property type="entry name" value="HTH_HXLR"/>
    <property type="match status" value="1"/>
</dbReference>
<dbReference type="InterPro" id="IPR036388">
    <property type="entry name" value="WH-like_DNA-bd_sf"/>
</dbReference>
<reference evidence="5 6" key="1">
    <citation type="submission" date="2014-07" db="EMBL/GenBank/DDBJ databases">
        <title>Tepidicaulis marinum gen. nov., sp. nov., a novel marine bacterium denitrifying nitrate to nitrous oxide strictly under microaerobic conditions.</title>
        <authorList>
            <person name="Takeuchi M."/>
            <person name="Yamagishi T."/>
            <person name="Kamagata Y."/>
            <person name="Oshima K."/>
            <person name="Hattori M."/>
            <person name="Katayama T."/>
            <person name="Hanada S."/>
            <person name="Tamaki H."/>
            <person name="Marumo K."/>
            <person name="Maeda H."/>
            <person name="Nedachi M."/>
            <person name="Iwasaki W."/>
            <person name="Suwa Y."/>
            <person name="Sakata S."/>
        </authorList>
    </citation>
    <scope>NUCLEOTIDE SEQUENCE [LARGE SCALE GENOMIC DNA]</scope>
    <source>
        <strain evidence="5 6">MA2</strain>
    </source>
</reference>
<keyword evidence="1" id="KW-0805">Transcription regulation</keyword>
<dbReference type="STRING" id="1333998.M2A_1071"/>
<dbReference type="eggNOG" id="COG1733">
    <property type="taxonomic scope" value="Bacteria"/>
</dbReference>
<dbReference type="InterPro" id="IPR002577">
    <property type="entry name" value="HTH_HxlR"/>
</dbReference>
<protein>
    <submittedName>
        <fullName evidence="5">Transcriptional regulator, HxlR family</fullName>
    </submittedName>
</protein>
<evidence type="ECO:0000256" key="2">
    <source>
        <dbReference type="ARBA" id="ARBA00023125"/>
    </source>
</evidence>
<comment type="caution">
    <text evidence="5">The sequence shown here is derived from an EMBL/GenBank/DDBJ whole genome shotgun (WGS) entry which is preliminary data.</text>
</comment>
<keyword evidence="3" id="KW-0804">Transcription</keyword>
<dbReference type="PANTHER" id="PTHR33204">
    <property type="entry name" value="TRANSCRIPTIONAL REGULATOR, MARR FAMILY"/>
    <property type="match status" value="1"/>
</dbReference>
<dbReference type="Gene3D" id="1.10.10.10">
    <property type="entry name" value="Winged helix-like DNA-binding domain superfamily/Winged helix DNA-binding domain"/>
    <property type="match status" value="1"/>
</dbReference>
<evidence type="ECO:0000256" key="1">
    <source>
        <dbReference type="ARBA" id="ARBA00023015"/>
    </source>
</evidence>
<sequence>MTTSWTSEDTFWQKLEEAGANPECDVRRLLRVVLNRWAPLILLNLSREPLRFGELRRRIPTLSQKVMTENLRALEEAGILRREVTDSSPPQVTYSLLPDAAPLIERLMGIADWAHAHSLSHPLPQPERPRT</sequence>
<dbReference type="GO" id="GO:0003677">
    <property type="term" value="F:DNA binding"/>
    <property type="evidence" value="ECO:0007669"/>
    <property type="project" value="UniProtKB-KW"/>
</dbReference>
<keyword evidence="2" id="KW-0238">DNA-binding</keyword>
<gene>
    <name evidence="5" type="ORF">M2A_1071</name>
</gene>
<dbReference type="EMBL" id="BBIO01000004">
    <property type="protein sequence ID" value="GAK44572.1"/>
    <property type="molecule type" value="Genomic_DNA"/>
</dbReference>
<dbReference type="Pfam" id="PF01638">
    <property type="entry name" value="HxlR"/>
    <property type="match status" value="1"/>
</dbReference>
<proteinExistence type="predicted"/>
<dbReference type="InterPro" id="IPR036390">
    <property type="entry name" value="WH_DNA-bd_sf"/>
</dbReference>